<evidence type="ECO:0000259" key="12">
    <source>
        <dbReference type="PROSITE" id="PS51041"/>
    </source>
</evidence>
<evidence type="ECO:0000256" key="2">
    <source>
        <dbReference type="ARBA" id="ARBA00022729"/>
    </source>
</evidence>
<dbReference type="CDD" id="cd00054">
    <property type="entry name" value="EGF_CA"/>
    <property type="match status" value="2"/>
</dbReference>
<organism evidence="14 15">
    <name type="scientific">Ameiurus melas</name>
    <name type="common">Black bullhead</name>
    <name type="synonym">Silurus melas</name>
    <dbReference type="NCBI Taxonomy" id="219545"/>
    <lineage>
        <taxon>Eukaryota</taxon>
        <taxon>Metazoa</taxon>
        <taxon>Chordata</taxon>
        <taxon>Craniata</taxon>
        <taxon>Vertebrata</taxon>
        <taxon>Euteleostomi</taxon>
        <taxon>Actinopterygii</taxon>
        <taxon>Neopterygii</taxon>
        <taxon>Teleostei</taxon>
        <taxon>Ostariophysi</taxon>
        <taxon>Siluriformes</taxon>
        <taxon>Ictaluridae</taxon>
        <taxon>Ameiurus</taxon>
    </lineage>
</organism>
<dbReference type="Gene3D" id="2.10.25.10">
    <property type="entry name" value="Laminin"/>
    <property type="match status" value="2"/>
</dbReference>
<dbReference type="GO" id="GO:0071944">
    <property type="term" value="C:cell periphery"/>
    <property type="evidence" value="ECO:0007669"/>
    <property type="project" value="UniProtKB-ARBA"/>
</dbReference>
<dbReference type="PROSITE" id="PS50024">
    <property type="entry name" value="SEA"/>
    <property type="match status" value="1"/>
</dbReference>
<feature type="compositionally biased region" description="Low complexity" evidence="6">
    <location>
        <begin position="638"/>
        <end position="676"/>
    </location>
</feature>
<dbReference type="GO" id="GO:0005509">
    <property type="term" value="F:calcium ion binding"/>
    <property type="evidence" value="ECO:0007669"/>
    <property type="project" value="InterPro"/>
</dbReference>
<evidence type="ECO:0000256" key="6">
    <source>
        <dbReference type="SAM" id="MobiDB-lite"/>
    </source>
</evidence>
<accession>A0A7J6AHE9</accession>
<evidence type="ECO:0000256" key="4">
    <source>
        <dbReference type="ARBA" id="ARBA00023157"/>
    </source>
</evidence>
<dbReference type="InterPro" id="IPR055355">
    <property type="entry name" value="ZP-C"/>
</dbReference>
<keyword evidence="2 8" id="KW-0732">Signal</keyword>
<dbReference type="PROSITE" id="PS01187">
    <property type="entry name" value="EGF_CA"/>
    <property type="match status" value="2"/>
</dbReference>
<gene>
    <name evidence="14" type="ORF">AMELA_G00149400</name>
</gene>
<dbReference type="Pfam" id="PF07645">
    <property type="entry name" value="EGF_CA"/>
    <property type="match status" value="2"/>
</dbReference>
<evidence type="ECO:0000259" key="9">
    <source>
        <dbReference type="PROSITE" id="PS50024"/>
    </source>
</evidence>
<dbReference type="SMART" id="SM00241">
    <property type="entry name" value="ZP"/>
    <property type="match status" value="1"/>
</dbReference>
<keyword evidence="7" id="KW-0472">Membrane</keyword>
<evidence type="ECO:0000256" key="8">
    <source>
        <dbReference type="SAM" id="SignalP"/>
    </source>
</evidence>
<dbReference type="InterPro" id="IPR018097">
    <property type="entry name" value="EGF_Ca-bd_CS"/>
</dbReference>
<dbReference type="PROSITE" id="PS51041">
    <property type="entry name" value="EMI"/>
    <property type="match status" value="1"/>
</dbReference>
<dbReference type="InterPro" id="IPR001881">
    <property type="entry name" value="EGF-like_Ca-bd_dom"/>
</dbReference>
<dbReference type="Gene3D" id="2.60.40.4100">
    <property type="entry name" value="Zona pellucida, ZP-C domain"/>
    <property type="match status" value="1"/>
</dbReference>
<feature type="signal peptide" evidence="8">
    <location>
        <begin position="1"/>
        <end position="32"/>
    </location>
</feature>
<feature type="domain" description="EMI" evidence="12">
    <location>
        <begin position="46"/>
        <end position="119"/>
    </location>
</feature>
<evidence type="ECO:0000313" key="15">
    <source>
        <dbReference type="Proteomes" id="UP000593565"/>
    </source>
</evidence>
<evidence type="ECO:0000313" key="14">
    <source>
        <dbReference type="EMBL" id="KAF4082243.1"/>
    </source>
</evidence>
<dbReference type="SUPFAM" id="SSF57196">
    <property type="entry name" value="EGF/Laminin"/>
    <property type="match status" value="2"/>
</dbReference>
<feature type="region of interest" description="Disordered" evidence="6">
    <location>
        <begin position="595"/>
        <end position="682"/>
    </location>
</feature>
<dbReference type="GO" id="GO:0030414">
    <property type="term" value="F:peptidase inhibitor activity"/>
    <property type="evidence" value="ECO:0007669"/>
    <property type="project" value="InterPro"/>
</dbReference>
<dbReference type="InterPro" id="IPR036645">
    <property type="entry name" value="Elafin-like_sf"/>
</dbReference>
<comment type="caution">
    <text evidence="14">The sequence shown here is derived from an EMBL/GenBank/DDBJ whole genome shotgun (WGS) entry which is preliminary data.</text>
</comment>
<feature type="domain" description="EGF-like" evidence="10">
    <location>
        <begin position="272"/>
        <end position="311"/>
    </location>
</feature>
<dbReference type="InterPro" id="IPR000082">
    <property type="entry name" value="SEA_dom"/>
</dbReference>
<feature type="transmembrane region" description="Helical" evidence="7">
    <location>
        <begin position="963"/>
        <end position="986"/>
    </location>
</feature>
<dbReference type="PROSITE" id="PS51390">
    <property type="entry name" value="WAP"/>
    <property type="match status" value="1"/>
</dbReference>
<dbReference type="Gene3D" id="2.60.40.3210">
    <property type="entry name" value="Zona pellucida, ZP-N domain"/>
    <property type="match status" value="1"/>
</dbReference>
<keyword evidence="15" id="KW-1185">Reference proteome</keyword>
<keyword evidence="4" id="KW-1015">Disulfide bond</keyword>
<dbReference type="InterPro" id="IPR000152">
    <property type="entry name" value="EGF-type_Asp/Asn_hydroxyl_site"/>
</dbReference>
<feature type="domain" description="ZP" evidence="11">
    <location>
        <begin position="687"/>
        <end position="925"/>
    </location>
</feature>
<keyword evidence="1 5" id="KW-0245">EGF-like domain</keyword>
<dbReference type="InterPro" id="IPR001507">
    <property type="entry name" value="ZP_dom"/>
</dbReference>
<feature type="chain" id="PRO_5029577502" description="Uromodulin-like 1" evidence="8">
    <location>
        <begin position="33"/>
        <end position="1011"/>
    </location>
</feature>
<keyword evidence="7" id="KW-1133">Transmembrane helix</keyword>
<evidence type="ECO:0000256" key="7">
    <source>
        <dbReference type="SAM" id="Phobius"/>
    </source>
</evidence>
<dbReference type="GO" id="GO:0030855">
    <property type="term" value="P:epithelial cell differentiation"/>
    <property type="evidence" value="ECO:0007669"/>
    <property type="project" value="UniProtKB-ARBA"/>
</dbReference>
<dbReference type="InterPro" id="IPR008197">
    <property type="entry name" value="WAP_dom"/>
</dbReference>
<dbReference type="PROSITE" id="PS51034">
    <property type="entry name" value="ZP_2"/>
    <property type="match status" value="1"/>
</dbReference>
<keyword evidence="3" id="KW-0677">Repeat</keyword>
<dbReference type="Gene3D" id="4.10.75.10">
    <property type="entry name" value="Elafin-like"/>
    <property type="match status" value="1"/>
</dbReference>
<evidence type="ECO:0000259" key="13">
    <source>
        <dbReference type="PROSITE" id="PS51390"/>
    </source>
</evidence>
<reference evidence="14 15" key="1">
    <citation type="submission" date="2020-02" db="EMBL/GenBank/DDBJ databases">
        <title>A chromosome-scale genome assembly of the black bullhead catfish (Ameiurus melas).</title>
        <authorList>
            <person name="Wen M."/>
            <person name="Zham M."/>
            <person name="Cabau C."/>
            <person name="Klopp C."/>
            <person name="Donnadieu C."/>
            <person name="Roques C."/>
            <person name="Bouchez O."/>
            <person name="Lampietro C."/>
            <person name="Jouanno E."/>
            <person name="Herpin A."/>
            <person name="Louis A."/>
            <person name="Berthelot C."/>
            <person name="Parey E."/>
            <person name="Roest-Crollius H."/>
            <person name="Braasch I."/>
            <person name="Postlethwait J."/>
            <person name="Robinson-Rechavi M."/>
            <person name="Echchiki A."/>
            <person name="Begum T."/>
            <person name="Montfort J."/>
            <person name="Schartl M."/>
            <person name="Bobe J."/>
            <person name="Guiguen Y."/>
        </authorList>
    </citation>
    <scope>NUCLEOTIDE SEQUENCE [LARGE SCALE GENOMIC DNA]</scope>
    <source>
        <strain evidence="14">M_S1</strain>
        <tissue evidence="14">Blood</tissue>
    </source>
</reference>
<name>A0A7J6AHE9_AMEME</name>
<feature type="domain" description="SEA" evidence="9">
    <location>
        <begin position="405"/>
        <end position="519"/>
    </location>
</feature>
<dbReference type="PROSITE" id="PS50026">
    <property type="entry name" value="EGF_3"/>
    <property type="match status" value="2"/>
</dbReference>
<evidence type="ECO:0000256" key="5">
    <source>
        <dbReference type="PROSITE-ProRule" id="PRU00076"/>
    </source>
</evidence>
<feature type="domain" description="WAP" evidence="13">
    <location>
        <begin position="127"/>
        <end position="171"/>
    </location>
</feature>
<dbReference type="SMART" id="SM00181">
    <property type="entry name" value="EGF"/>
    <property type="match status" value="2"/>
</dbReference>
<dbReference type="EMBL" id="JAAGNN010000012">
    <property type="protein sequence ID" value="KAF4082243.1"/>
    <property type="molecule type" value="Genomic_DNA"/>
</dbReference>
<dbReference type="SMART" id="SM00217">
    <property type="entry name" value="WAP"/>
    <property type="match status" value="1"/>
</dbReference>
<dbReference type="SUPFAM" id="SSF49265">
    <property type="entry name" value="Fibronectin type III"/>
    <property type="match status" value="1"/>
</dbReference>
<feature type="domain" description="EGF-like" evidence="10">
    <location>
        <begin position="516"/>
        <end position="554"/>
    </location>
</feature>
<feature type="compositionally biased region" description="Low complexity" evidence="6">
    <location>
        <begin position="595"/>
        <end position="630"/>
    </location>
</feature>
<proteinExistence type="predicted"/>
<protein>
    <recommendedName>
        <fullName evidence="16">Uromodulin-like 1</fullName>
    </recommendedName>
</protein>
<dbReference type="InterPro" id="IPR042235">
    <property type="entry name" value="ZP-C_dom"/>
</dbReference>
<evidence type="ECO:0000259" key="11">
    <source>
        <dbReference type="PROSITE" id="PS51034"/>
    </source>
</evidence>
<sequence>MVLTYGLYSGGPKMRWMLCVWLVALFFILVRGHNTLYEGYTLSPSGYHVCPGIEIVPMTTVISYKSAYTQMTPCGGWLPWKMCNVTRYSTVYQTQVVHLEKQAMKCCEGYEQVGSYCVLALNRSLEFTAKPGVCPVLPVSGSGSRCHWDTDCPGWQKCCQTENQTLCVEPQTYVNMSSWLNVTVTVKTAYSLVNTRIGIFNHTRLLHSVVTGALSSPQVSVYHTQSWSSGWFSTSSCLLLGSDRLLPLTKISDTLLLLLENIEEVTAVDVRDVNECATPLLRDCSPLAYCSNTLGSYNCVCAAGSTDLQPSRPGTQCMSIPKISKLWAKNVTSSSFNLLWEVPSQINLTSSLVLFHGTHQMGPWVTTFSNWTWTNLQPGVLYTAQVSLCMCGYCGNDTKLNIKTDAQTLKAVARITNINFTNDLLDPNSEEHKIFTEKVRNETLHYLPSWILDMVLSGKVIVLITHLSPGSVVVTFTLVFSPDSTLDIFTIAHNLMESLESSTQFIVHRNSSKIMDVNECGLGEVDCSLWASCKNTFGSYICECYYGYTDANPERPGRTCEANNVTASTSSPNTTSPSTEVVSTTFIMSMLSQNTTTSMSTSTPITDNTTTSSSSSTISINSNVTVSSSTAEPSVNKTSELISTPSTTSSSTPSSTSTTQSTATTDLTSTSHSSMSPIPQTESITVECGPGFMLVSVSRNFLDSKHISESSLYLGVPSCNMTTGNVTHVMLFVAWGMCETQLRNNSQNSTVQVTLYNTDARLQVPVICTYINSFIISAGYSSSGYDMINNVVEGSGMYHVTVRLLNGTYPLPQNYTLSPEDEVIIEVGLSSNMSQIKVVINKCWANPSNNPAELPNNVFFEYSCPVPNKFTKVLQNGESTHSLLAVNLFQLVEYDVIYLHCQIQICIEMSTATCRPVCNMVPRVARTSRDANVIGMAKASCGPLLRSHLEVTLQETVWNMRTLGFILLALGLCVLVFGAVAVVMFCRRRMGNYSFQFKPREENFTYHVFDA</sequence>
<dbReference type="SMART" id="SM00179">
    <property type="entry name" value="EGF_CA"/>
    <property type="match status" value="2"/>
</dbReference>
<dbReference type="PROSITE" id="PS00010">
    <property type="entry name" value="ASX_HYDROXYL"/>
    <property type="match status" value="2"/>
</dbReference>
<dbReference type="InterPro" id="IPR000742">
    <property type="entry name" value="EGF"/>
</dbReference>
<dbReference type="PANTHER" id="PTHR14002:SF22">
    <property type="entry name" value="UROMODULIN-LIKE 1"/>
    <property type="match status" value="1"/>
</dbReference>
<evidence type="ECO:0000256" key="3">
    <source>
        <dbReference type="ARBA" id="ARBA00022737"/>
    </source>
</evidence>
<dbReference type="PANTHER" id="PTHR14002">
    <property type="entry name" value="ENDOGLIN/TGF-BETA RECEPTOR TYPE III"/>
    <property type="match status" value="1"/>
</dbReference>
<dbReference type="Pfam" id="PF00100">
    <property type="entry name" value="Zona_pellucida"/>
    <property type="match status" value="1"/>
</dbReference>
<evidence type="ECO:0008006" key="16">
    <source>
        <dbReference type="Google" id="ProtNLM"/>
    </source>
</evidence>
<dbReference type="Proteomes" id="UP000593565">
    <property type="component" value="Unassembled WGS sequence"/>
</dbReference>
<evidence type="ECO:0000259" key="10">
    <source>
        <dbReference type="PROSITE" id="PS50026"/>
    </source>
</evidence>
<dbReference type="InterPro" id="IPR049883">
    <property type="entry name" value="NOTCH1_EGF-like"/>
</dbReference>
<keyword evidence="7" id="KW-0812">Transmembrane</keyword>
<dbReference type="SUPFAM" id="SSF57256">
    <property type="entry name" value="Elafin-like"/>
    <property type="match status" value="1"/>
</dbReference>
<dbReference type="InterPro" id="IPR036116">
    <property type="entry name" value="FN3_sf"/>
</dbReference>
<dbReference type="AlphaFoldDB" id="A0A7J6AHE9"/>
<dbReference type="Pfam" id="PF01390">
    <property type="entry name" value="SEA"/>
    <property type="match status" value="1"/>
</dbReference>
<dbReference type="GO" id="GO:0005576">
    <property type="term" value="C:extracellular region"/>
    <property type="evidence" value="ECO:0007669"/>
    <property type="project" value="InterPro"/>
</dbReference>
<dbReference type="Pfam" id="PF00095">
    <property type="entry name" value="WAP"/>
    <property type="match status" value="1"/>
</dbReference>
<evidence type="ECO:0000256" key="1">
    <source>
        <dbReference type="ARBA" id="ARBA00022536"/>
    </source>
</evidence>
<comment type="caution">
    <text evidence="5">Lacks conserved residue(s) required for the propagation of feature annotation.</text>
</comment>
<dbReference type="InterPro" id="IPR011489">
    <property type="entry name" value="EMI_domain"/>
</dbReference>
<dbReference type="FunFam" id="2.10.25.10:FF:000038">
    <property type="entry name" value="Fibrillin 2"/>
    <property type="match status" value="2"/>
</dbReference>